<reference evidence="2 3" key="1">
    <citation type="submission" date="2020-04" db="EMBL/GenBank/DDBJ databases">
        <authorList>
            <person name="De Canck E."/>
        </authorList>
    </citation>
    <scope>NUCLEOTIDE SEQUENCE [LARGE SCALE GENOMIC DNA]</scope>
    <source>
        <strain evidence="2 3">LMG 29739</strain>
    </source>
</reference>
<evidence type="ECO:0000313" key="2">
    <source>
        <dbReference type="EMBL" id="CAB3751485.1"/>
    </source>
</evidence>
<proteinExistence type="predicted"/>
<evidence type="ECO:0000313" key="3">
    <source>
        <dbReference type="Proteomes" id="UP000494329"/>
    </source>
</evidence>
<dbReference type="RefSeq" id="WP_175110042.1">
    <property type="nucleotide sequence ID" value="NZ_CADIKF010000007.1"/>
</dbReference>
<keyword evidence="3" id="KW-1185">Reference proteome</keyword>
<organism evidence="2 3">
    <name type="scientific">Paraburkholderia solisilvae</name>
    <dbReference type="NCBI Taxonomy" id="624376"/>
    <lineage>
        <taxon>Bacteria</taxon>
        <taxon>Pseudomonadati</taxon>
        <taxon>Pseudomonadota</taxon>
        <taxon>Betaproteobacteria</taxon>
        <taxon>Burkholderiales</taxon>
        <taxon>Burkholderiaceae</taxon>
        <taxon>Paraburkholderia</taxon>
    </lineage>
</organism>
<protein>
    <submittedName>
        <fullName evidence="2">Uncharacterized protein</fullName>
    </submittedName>
</protein>
<keyword evidence="1" id="KW-0472">Membrane</keyword>
<dbReference type="Proteomes" id="UP000494329">
    <property type="component" value="Unassembled WGS sequence"/>
</dbReference>
<keyword evidence="1" id="KW-0812">Transmembrane</keyword>
<feature type="transmembrane region" description="Helical" evidence="1">
    <location>
        <begin position="20"/>
        <end position="42"/>
    </location>
</feature>
<sequence>MPVELPRPQGDITPPTPPTPIVWLIVFLVVLVAGVVSTLLTWPKGEPTGTAWFWLRLLAFPAMAGSLLYGLRLYYYQEEMTRLEAETETLADDRENAISFAREPLAVLAMAYLCAIGTRDVAQRVAAKNTSLESRDAPQDDATVASVRHTVLTLPGDSLRENRYRSCFVELLERLDQSLCSLPQQIPLEVYLQLPEGVAHDEIRAIWQSCWDAFGHRPGALSMLAPESGLMALDEWLDVYGGPALEKFAVFVAVQLYDTPPANSAEAATALLLGWAPLAERKGLVSLAELHRPVQAEQDQINEAASRALLWGAVEPEEISDMWQGGLERADRSALTQASSDLALAVSNTDQLAGIHDVDAAIGDAGVASPWLVIALAAEHAATTGKPQLAASRQHTLRLTVVQPVGETNEAGRQG</sequence>
<name>A0A6J5DES3_9BURK</name>
<dbReference type="EMBL" id="CADIKF010000007">
    <property type="protein sequence ID" value="CAB3751485.1"/>
    <property type="molecule type" value="Genomic_DNA"/>
</dbReference>
<accession>A0A6J5DES3</accession>
<dbReference type="AlphaFoldDB" id="A0A6J5DES3"/>
<gene>
    <name evidence="2" type="ORF">LMG29739_01293</name>
</gene>
<evidence type="ECO:0000256" key="1">
    <source>
        <dbReference type="SAM" id="Phobius"/>
    </source>
</evidence>
<keyword evidence="1" id="KW-1133">Transmembrane helix</keyword>
<feature type="transmembrane region" description="Helical" evidence="1">
    <location>
        <begin position="54"/>
        <end position="75"/>
    </location>
</feature>